<dbReference type="InterPro" id="IPR036318">
    <property type="entry name" value="FAD-bd_PCMH-like_sf"/>
</dbReference>
<dbReference type="Pfam" id="PF02913">
    <property type="entry name" value="FAD-oxidase_C"/>
    <property type="match status" value="1"/>
</dbReference>
<dbReference type="EMBL" id="JAGTIS010000001">
    <property type="protein sequence ID" value="MBT8765158.1"/>
    <property type="molecule type" value="Genomic_DNA"/>
</dbReference>
<dbReference type="InterPro" id="IPR016166">
    <property type="entry name" value="FAD-bd_PCMH"/>
</dbReference>
<dbReference type="PANTHER" id="PTHR46568:SF1">
    <property type="entry name" value="ALKYLDIHYDROXYACETONEPHOSPHATE SYNTHASE, PEROXISOMAL"/>
    <property type="match status" value="1"/>
</dbReference>
<dbReference type="InterPro" id="IPR016169">
    <property type="entry name" value="FAD-bd_PCMH_sub2"/>
</dbReference>
<dbReference type="PANTHER" id="PTHR46568">
    <property type="entry name" value="ALKYLDIHYDROXYACETONEPHOSPHATE SYNTHASE, PEROXISOMAL"/>
    <property type="match status" value="1"/>
</dbReference>
<organism evidence="5 6">
    <name type="scientific">Metapseudomonas boanensis</name>
    <dbReference type="NCBI Taxonomy" id="2822138"/>
    <lineage>
        <taxon>Bacteria</taxon>
        <taxon>Pseudomonadati</taxon>
        <taxon>Pseudomonadota</taxon>
        <taxon>Gammaproteobacteria</taxon>
        <taxon>Pseudomonadales</taxon>
        <taxon>Pseudomonadaceae</taxon>
        <taxon>Metapseudomonas</taxon>
    </lineage>
</organism>
<gene>
    <name evidence="5" type="ORF">J7302_03270</name>
</gene>
<accession>A0ABS5XD22</accession>
<reference evidence="5 6" key="1">
    <citation type="submission" date="2021-04" db="EMBL/GenBank/DDBJ databases">
        <title>Pseudomonas boanensis sp. nov., a bacterium isolated from river water used for household purposes in Boane District, Mozambique.</title>
        <authorList>
            <person name="Nicklasson M."/>
            <person name="Martin-Rodriguez A.J."/>
            <person name="Thorell K."/>
            <person name="Neves L."/>
            <person name="Mussagy A."/>
            <person name="Rydberg H.A."/>
            <person name="Hernroth B."/>
            <person name="Svensson-Stadler L."/>
            <person name="Sjoling A."/>
        </authorList>
    </citation>
    <scope>NUCLEOTIDE SEQUENCE [LARGE SCALE GENOMIC DNA]</scope>
    <source>
        <strain evidence="5 6">DB1</strain>
    </source>
</reference>
<dbReference type="InterPro" id="IPR004113">
    <property type="entry name" value="FAD-bd_oxidored_4_C"/>
</dbReference>
<protein>
    <submittedName>
        <fullName evidence="5">FAD-binding oxidoreductase</fullName>
    </submittedName>
</protein>
<dbReference type="InterPro" id="IPR016167">
    <property type="entry name" value="FAD-bd_PCMH_sub1"/>
</dbReference>
<keyword evidence="3" id="KW-0274">FAD</keyword>
<dbReference type="RefSeq" id="WP_215370137.1">
    <property type="nucleotide sequence ID" value="NZ_JAGTIS010000001.1"/>
</dbReference>
<evidence type="ECO:0000256" key="2">
    <source>
        <dbReference type="ARBA" id="ARBA00022630"/>
    </source>
</evidence>
<sequence length="531" mass="57412">MRRWNGWGDEATVVELPSNGQAFLAARIGAGQPLADASLAQVLAQVPASRLAAHPLVSLDAEVRVRHARGQSLPDWLAMREGTFGCFPDGVAFPETAEQVRQLLAWAAEQDVLLIPYGGGTSVAGHINPQAGARPVLTLSLARMNRLLELDEASQIATFGPGANGPQVESQLRARGFTLGHFPQSWELSTLGGWVASRSSGQQSLRYGRIEQLFAGGTLETFAGPLELPTFPASSAGPDLRELVLGSEGRFGVISEVKVRASRLAEDEAFYAVFMPSWEQALQGIRTLAQARVPLSMLRLSNAIETETQLALAGHPGQISLLEKYLALRGAGIGKCMLTFGVTGSRAQNASSLKQAKQLLKRFGGVFTGTVLGKKWAANRFRFPYLRHALWAAGYVVDTLETATDWVNVDHLLDLIEGGLRNGLAEEGEQVHVFTHLSHVYGEGSSIYTTYVYRPGGSYAQALRRWRKLKTAACEAIAHNRGTISHQHGVGRDHAPWLALEKGPQGMAALRAIAAHFDPERRLAPGVLIED</sequence>
<dbReference type="Gene3D" id="3.30.70.3450">
    <property type="match status" value="1"/>
</dbReference>
<keyword evidence="2" id="KW-0285">Flavoprotein</keyword>
<evidence type="ECO:0000256" key="3">
    <source>
        <dbReference type="ARBA" id="ARBA00022827"/>
    </source>
</evidence>
<keyword evidence="6" id="KW-1185">Reference proteome</keyword>
<proteinExistence type="inferred from homology"/>
<comment type="caution">
    <text evidence="5">The sequence shown here is derived from an EMBL/GenBank/DDBJ whole genome shotgun (WGS) entry which is preliminary data.</text>
</comment>
<dbReference type="PROSITE" id="PS51387">
    <property type="entry name" value="FAD_PCMH"/>
    <property type="match status" value="1"/>
</dbReference>
<dbReference type="Gene3D" id="3.30.300.330">
    <property type="match status" value="1"/>
</dbReference>
<dbReference type="Gene3D" id="3.30.43.10">
    <property type="entry name" value="Uridine Diphospho-n-acetylenolpyruvylglucosamine Reductase, domain 2"/>
    <property type="match status" value="1"/>
</dbReference>
<feature type="domain" description="FAD-binding PCMH-type" evidence="4">
    <location>
        <begin position="84"/>
        <end position="264"/>
    </location>
</feature>
<dbReference type="InterPro" id="IPR006094">
    <property type="entry name" value="Oxid_FAD_bind_N"/>
</dbReference>
<dbReference type="Gene3D" id="3.30.465.10">
    <property type="match status" value="1"/>
</dbReference>
<evidence type="ECO:0000313" key="5">
    <source>
        <dbReference type="EMBL" id="MBT8765158.1"/>
    </source>
</evidence>
<evidence type="ECO:0000256" key="1">
    <source>
        <dbReference type="ARBA" id="ARBA00008000"/>
    </source>
</evidence>
<dbReference type="Proteomes" id="UP001519667">
    <property type="component" value="Unassembled WGS sequence"/>
</dbReference>
<comment type="similarity">
    <text evidence="1">Belongs to the FAD-binding oxidoreductase/transferase type 4 family.</text>
</comment>
<dbReference type="InterPro" id="IPR025650">
    <property type="entry name" value="Alkyl-DHAP_Synthase"/>
</dbReference>
<evidence type="ECO:0000313" key="6">
    <source>
        <dbReference type="Proteomes" id="UP001519667"/>
    </source>
</evidence>
<name>A0ABS5XD22_9GAMM</name>
<dbReference type="SUPFAM" id="SSF56176">
    <property type="entry name" value="FAD-binding/transporter-associated domain-like"/>
    <property type="match status" value="1"/>
</dbReference>
<dbReference type="Pfam" id="PF01565">
    <property type="entry name" value="FAD_binding_4"/>
    <property type="match status" value="1"/>
</dbReference>
<evidence type="ECO:0000259" key="4">
    <source>
        <dbReference type="PROSITE" id="PS51387"/>
    </source>
</evidence>
<dbReference type="SUPFAM" id="SSF55103">
    <property type="entry name" value="FAD-linked oxidases, C-terminal domain"/>
    <property type="match status" value="1"/>
</dbReference>
<dbReference type="InterPro" id="IPR016164">
    <property type="entry name" value="FAD-linked_Oxase-like_C"/>
</dbReference>